<evidence type="ECO:0000256" key="1">
    <source>
        <dbReference type="ARBA" id="ARBA00004141"/>
    </source>
</evidence>
<name>A0A1R3RAH9_ASPC5</name>
<protein>
    <recommendedName>
        <fullName evidence="7">Rhodopsin domain-containing protein</fullName>
    </recommendedName>
</protein>
<evidence type="ECO:0000256" key="5">
    <source>
        <dbReference type="ARBA" id="ARBA00038359"/>
    </source>
</evidence>
<keyword evidence="2 6" id="KW-0812">Transmembrane</keyword>
<keyword evidence="9" id="KW-1185">Reference proteome</keyword>
<feature type="non-terminal residue" evidence="8">
    <location>
        <position position="245"/>
    </location>
</feature>
<organism evidence="8 9">
    <name type="scientific">Aspergillus carbonarius (strain ITEM 5010)</name>
    <dbReference type="NCBI Taxonomy" id="602072"/>
    <lineage>
        <taxon>Eukaryota</taxon>
        <taxon>Fungi</taxon>
        <taxon>Dikarya</taxon>
        <taxon>Ascomycota</taxon>
        <taxon>Pezizomycotina</taxon>
        <taxon>Eurotiomycetes</taxon>
        <taxon>Eurotiomycetidae</taxon>
        <taxon>Eurotiales</taxon>
        <taxon>Aspergillaceae</taxon>
        <taxon>Aspergillus</taxon>
        <taxon>Aspergillus subgen. Circumdati</taxon>
    </lineage>
</organism>
<feature type="transmembrane region" description="Helical" evidence="6">
    <location>
        <begin position="216"/>
        <end position="237"/>
    </location>
</feature>
<comment type="similarity">
    <text evidence="5">Belongs to the SAT4 family.</text>
</comment>
<dbReference type="AlphaFoldDB" id="A0A1R3RAH9"/>
<evidence type="ECO:0000256" key="2">
    <source>
        <dbReference type="ARBA" id="ARBA00022692"/>
    </source>
</evidence>
<dbReference type="OrthoDB" id="10017208at2759"/>
<gene>
    <name evidence="8" type="ORF">ASPCADRAFT_19391</name>
</gene>
<dbReference type="VEuPathDB" id="FungiDB:ASPCADRAFT_19391"/>
<evidence type="ECO:0000256" key="6">
    <source>
        <dbReference type="SAM" id="Phobius"/>
    </source>
</evidence>
<dbReference type="Proteomes" id="UP000188318">
    <property type="component" value="Unassembled WGS sequence"/>
</dbReference>
<proteinExistence type="inferred from homology"/>
<dbReference type="Pfam" id="PF20684">
    <property type="entry name" value="Fung_rhodopsin"/>
    <property type="match status" value="1"/>
</dbReference>
<feature type="transmembrane region" description="Helical" evidence="6">
    <location>
        <begin position="12"/>
        <end position="31"/>
    </location>
</feature>
<dbReference type="PANTHER" id="PTHR33048:SF47">
    <property type="entry name" value="INTEGRAL MEMBRANE PROTEIN-RELATED"/>
    <property type="match status" value="1"/>
</dbReference>
<evidence type="ECO:0000256" key="3">
    <source>
        <dbReference type="ARBA" id="ARBA00022989"/>
    </source>
</evidence>
<dbReference type="InterPro" id="IPR049326">
    <property type="entry name" value="Rhodopsin_dom_fungi"/>
</dbReference>
<feature type="transmembrane region" description="Helical" evidence="6">
    <location>
        <begin position="97"/>
        <end position="120"/>
    </location>
</feature>
<feature type="transmembrane region" description="Helical" evidence="6">
    <location>
        <begin position="64"/>
        <end position="85"/>
    </location>
</feature>
<keyword evidence="4 6" id="KW-0472">Membrane</keyword>
<keyword evidence="3 6" id="KW-1133">Transmembrane helix</keyword>
<feature type="non-terminal residue" evidence="8">
    <location>
        <position position="1"/>
    </location>
</feature>
<dbReference type="EMBL" id="KV907510">
    <property type="protein sequence ID" value="OOF91491.1"/>
    <property type="molecule type" value="Genomic_DNA"/>
</dbReference>
<dbReference type="GO" id="GO:0016020">
    <property type="term" value="C:membrane"/>
    <property type="evidence" value="ECO:0007669"/>
    <property type="project" value="UniProtKB-SubCell"/>
</dbReference>
<feature type="transmembrane region" description="Helical" evidence="6">
    <location>
        <begin position="143"/>
        <end position="165"/>
    </location>
</feature>
<dbReference type="PANTHER" id="PTHR33048">
    <property type="entry name" value="PTH11-LIKE INTEGRAL MEMBRANE PROTEIN (AFU_ORTHOLOGUE AFUA_5G11245)"/>
    <property type="match status" value="1"/>
</dbReference>
<feature type="transmembrane region" description="Helical" evidence="6">
    <location>
        <begin position="177"/>
        <end position="201"/>
    </location>
</feature>
<evidence type="ECO:0000256" key="4">
    <source>
        <dbReference type="ARBA" id="ARBA00023136"/>
    </source>
</evidence>
<dbReference type="OMA" id="WLGMELT"/>
<evidence type="ECO:0000313" key="8">
    <source>
        <dbReference type="EMBL" id="OOF91491.1"/>
    </source>
</evidence>
<feature type="domain" description="Rhodopsin" evidence="7">
    <location>
        <begin position="4"/>
        <end position="239"/>
    </location>
</feature>
<sequence>TRKMLPLSDGLILVSLICLAACASMMIHYIVAGPGPGTFDLNIFPENTAIGEKVWARALLQMLYAAKLFGLTSLTFIKLSLLAFFHTLFSVSDTFRWCNWITAIICITWFVLLLFLNIFVCRPIHIMWDTIGSTDHCMSRGRLWLGMELTNLLLDVIILCLPLSMLKALPLTVSQKFHVACIFLLGGLACITSMVKLAYIWVPSDHHLVRNTETCLWSLIQLGVATLCACLPTYAPLFRLAQRKV</sequence>
<evidence type="ECO:0000313" key="9">
    <source>
        <dbReference type="Proteomes" id="UP000188318"/>
    </source>
</evidence>
<reference evidence="9" key="1">
    <citation type="journal article" date="2017" name="Genome Biol.">
        <title>Comparative genomics reveals high biological diversity and specific adaptations in the industrially and medically important fungal genus Aspergillus.</title>
        <authorList>
            <person name="de Vries R.P."/>
            <person name="Riley R."/>
            <person name="Wiebenga A."/>
            <person name="Aguilar-Osorio G."/>
            <person name="Amillis S."/>
            <person name="Uchima C.A."/>
            <person name="Anderluh G."/>
            <person name="Asadollahi M."/>
            <person name="Askin M."/>
            <person name="Barry K."/>
            <person name="Battaglia E."/>
            <person name="Bayram O."/>
            <person name="Benocci T."/>
            <person name="Braus-Stromeyer S.A."/>
            <person name="Caldana C."/>
            <person name="Canovas D."/>
            <person name="Cerqueira G.C."/>
            <person name="Chen F."/>
            <person name="Chen W."/>
            <person name="Choi C."/>
            <person name="Clum A."/>
            <person name="Dos Santos R.A."/>
            <person name="Damasio A.R."/>
            <person name="Diallinas G."/>
            <person name="Emri T."/>
            <person name="Fekete E."/>
            <person name="Flipphi M."/>
            <person name="Freyberg S."/>
            <person name="Gallo A."/>
            <person name="Gournas C."/>
            <person name="Habgood R."/>
            <person name="Hainaut M."/>
            <person name="Harispe M.L."/>
            <person name="Henrissat B."/>
            <person name="Hilden K.S."/>
            <person name="Hope R."/>
            <person name="Hossain A."/>
            <person name="Karabika E."/>
            <person name="Karaffa L."/>
            <person name="Karanyi Z."/>
            <person name="Krasevec N."/>
            <person name="Kuo A."/>
            <person name="Kusch H."/>
            <person name="LaButti K."/>
            <person name="Lagendijk E.L."/>
            <person name="Lapidus A."/>
            <person name="Levasseur A."/>
            <person name="Lindquist E."/>
            <person name="Lipzen A."/>
            <person name="Logrieco A.F."/>
            <person name="MacCabe A."/>
            <person name="Maekelae M.R."/>
            <person name="Malavazi I."/>
            <person name="Melin P."/>
            <person name="Meyer V."/>
            <person name="Mielnichuk N."/>
            <person name="Miskei M."/>
            <person name="Molnar A.P."/>
            <person name="Mule G."/>
            <person name="Ngan C.Y."/>
            <person name="Orejas M."/>
            <person name="Orosz E."/>
            <person name="Ouedraogo J.P."/>
            <person name="Overkamp K.M."/>
            <person name="Park H.-S."/>
            <person name="Perrone G."/>
            <person name="Piumi F."/>
            <person name="Punt P.J."/>
            <person name="Ram A.F."/>
            <person name="Ramon A."/>
            <person name="Rauscher S."/>
            <person name="Record E."/>
            <person name="Riano-Pachon D.M."/>
            <person name="Robert V."/>
            <person name="Roehrig J."/>
            <person name="Ruller R."/>
            <person name="Salamov A."/>
            <person name="Salih N.S."/>
            <person name="Samson R.A."/>
            <person name="Sandor E."/>
            <person name="Sanguinetti M."/>
            <person name="Schuetze T."/>
            <person name="Sepcic K."/>
            <person name="Shelest E."/>
            <person name="Sherlock G."/>
            <person name="Sophianopoulou V."/>
            <person name="Squina F.M."/>
            <person name="Sun H."/>
            <person name="Susca A."/>
            <person name="Todd R.B."/>
            <person name="Tsang A."/>
            <person name="Unkles S.E."/>
            <person name="van de Wiele N."/>
            <person name="van Rossen-Uffink D."/>
            <person name="Oliveira J.V."/>
            <person name="Vesth T.C."/>
            <person name="Visser J."/>
            <person name="Yu J.-H."/>
            <person name="Zhou M."/>
            <person name="Andersen M.R."/>
            <person name="Archer D.B."/>
            <person name="Baker S.E."/>
            <person name="Benoit I."/>
            <person name="Brakhage A.A."/>
            <person name="Braus G.H."/>
            <person name="Fischer R."/>
            <person name="Frisvad J.C."/>
            <person name="Goldman G.H."/>
            <person name="Houbraken J."/>
            <person name="Oakley B."/>
            <person name="Pocsi I."/>
            <person name="Scazzocchio C."/>
            <person name="Seiboth B."/>
            <person name="vanKuyk P.A."/>
            <person name="Wortman J."/>
            <person name="Dyer P.S."/>
            <person name="Grigoriev I.V."/>
        </authorList>
    </citation>
    <scope>NUCLEOTIDE SEQUENCE [LARGE SCALE GENOMIC DNA]</scope>
    <source>
        <strain evidence="9">ITEM 5010</strain>
    </source>
</reference>
<comment type="subcellular location">
    <subcellularLocation>
        <location evidence="1">Membrane</location>
        <topology evidence="1">Multi-pass membrane protein</topology>
    </subcellularLocation>
</comment>
<accession>A0A1R3RAH9</accession>
<dbReference type="InterPro" id="IPR052337">
    <property type="entry name" value="SAT4-like"/>
</dbReference>
<evidence type="ECO:0000259" key="7">
    <source>
        <dbReference type="Pfam" id="PF20684"/>
    </source>
</evidence>